<evidence type="ECO:0000313" key="3">
    <source>
        <dbReference type="Proteomes" id="UP000516444"/>
    </source>
</evidence>
<dbReference type="EMBL" id="AP023440">
    <property type="protein sequence ID" value="BCL29425.1"/>
    <property type="molecule type" value="Genomic_DNA"/>
</dbReference>
<proteinExistence type="predicted"/>
<name>A0A7G1P8N7_9ACTN</name>
<dbReference type="PANTHER" id="PTHR39639">
    <property type="entry name" value="CHROMOSOME 16, WHOLE GENOME SHOTGUN SEQUENCE"/>
    <property type="match status" value="1"/>
</dbReference>
<dbReference type="RefSeq" id="WP_245702469.1">
    <property type="nucleotide sequence ID" value="NZ_AP023440.1"/>
</dbReference>
<reference evidence="2 3" key="1">
    <citation type="journal article" date="2014" name="Int. J. Syst. Evol. Microbiol.">
        <title>Complete genome sequence of Corynebacterium casei LMG S-19264T (=DSM 44701T), isolated from a smear-ripened cheese.</title>
        <authorList>
            <consortium name="US DOE Joint Genome Institute (JGI-PGF)"/>
            <person name="Walter F."/>
            <person name="Albersmeier A."/>
            <person name="Kalinowski J."/>
            <person name="Ruckert C."/>
        </authorList>
    </citation>
    <scope>NUCLEOTIDE SEQUENCE [LARGE SCALE GENOMIC DNA]</scope>
    <source>
        <strain evidence="2 3">JCM 4677</strain>
    </source>
</reference>
<evidence type="ECO:0000259" key="1">
    <source>
        <dbReference type="Pfam" id="PF03235"/>
    </source>
</evidence>
<dbReference type="AlphaFoldDB" id="A0A7G1P8N7"/>
<keyword evidence="3" id="KW-1185">Reference proteome</keyword>
<dbReference type="Pfam" id="PF03235">
    <property type="entry name" value="GmrSD_N"/>
    <property type="match status" value="1"/>
</dbReference>
<gene>
    <name evidence="2" type="ORF">GCM10017557_42840</name>
</gene>
<dbReference type="KEGG" id="sgm:GCM10017557_42840"/>
<sequence length="394" mass="44835">MAIEGAQTPPDVVEDVFDGRATDIEVEDAGEDATRIQRPWNPDQIRVNTSQFSLRNILDQIDEGSIELAPDFQRLRVWRVDQKSLLVESLLLQIPLPAFYFAEDADGSFRVVDGLQRLSTLHSFVRGGETGFALGKLEHLDDLKDLRFSDLPVPFQRRINNTQLIVNVIDPTTPRGVTYEIFKRINTGGTPLNAQEIRHCMSSPRSRDILHRMTHTDAFAKATGGRLTNHIRMNDREMALRFAAFWLKGVAAYHERPVMEQFLMDATEMLDSAKQVPDERVAELEVVFERAMHRASMVFGEHAFRKWPQGDDYRRPINRALFETWSMALADPEDATHEDTSMDLFTRREAIVKAARDRMTTDVTYLNAITSSTADRHRVDYRFKAAVADAGAGQ</sequence>
<accession>A0A7G1P8N7</accession>
<dbReference type="Proteomes" id="UP000516444">
    <property type="component" value="Chromosome"/>
</dbReference>
<dbReference type="PANTHER" id="PTHR39639:SF1">
    <property type="entry name" value="DUF262 DOMAIN-CONTAINING PROTEIN"/>
    <property type="match status" value="1"/>
</dbReference>
<dbReference type="InterPro" id="IPR004919">
    <property type="entry name" value="GmrSD_N"/>
</dbReference>
<feature type="domain" description="GmrSD restriction endonucleases N-terminal" evidence="1">
    <location>
        <begin position="55"/>
        <end position="199"/>
    </location>
</feature>
<evidence type="ECO:0000313" key="2">
    <source>
        <dbReference type="EMBL" id="BCL29425.1"/>
    </source>
</evidence>
<organism evidence="2 3">
    <name type="scientific">Streptomyces aurantiacus</name>
    <dbReference type="NCBI Taxonomy" id="47760"/>
    <lineage>
        <taxon>Bacteria</taxon>
        <taxon>Bacillati</taxon>
        <taxon>Actinomycetota</taxon>
        <taxon>Actinomycetes</taxon>
        <taxon>Kitasatosporales</taxon>
        <taxon>Streptomycetaceae</taxon>
        <taxon>Streptomyces</taxon>
        <taxon>Streptomyces aurantiacus group</taxon>
    </lineage>
</organism>
<protein>
    <recommendedName>
        <fullName evidence="1">GmrSD restriction endonucleases N-terminal domain-containing protein</fullName>
    </recommendedName>
</protein>